<evidence type="ECO:0000313" key="3">
    <source>
        <dbReference type="Proteomes" id="UP000294933"/>
    </source>
</evidence>
<name>A0A4Y7PX68_9AGAM</name>
<protein>
    <submittedName>
        <fullName evidence="2">Uncharacterized protein</fullName>
    </submittedName>
</protein>
<sequence>MKCTSLRCFTNLEECDSAVIDAGGHIFCHSCIESNKSLICVKCNSLVCIGDQRIYLCSSNRVLTKEEKSQDILSSNDTLPSQKIETVERLKAIAEIVRKFSRNDAAANRRKELASHRHDVKLLNLSLENRLEEAHMQLEQVKSVRNDLYKASLHSRTVVQWSNWRVEELQRQLDWQATTSERLGIPNKRQNKPRPAAFRDIPNRNKEVSILDPLEGFGVAFSAMETRSWTFPI</sequence>
<organism evidence="2 3">
    <name type="scientific">Rickenella mellea</name>
    <dbReference type="NCBI Taxonomy" id="50990"/>
    <lineage>
        <taxon>Eukaryota</taxon>
        <taxon>Fungi</taxon>
        <taxon>Dikarya</taxon>
        <taxon>Basidiomycota</taxon>
        <taxon>Agaricomycotina</taxon>
        <taxon>Agaricomycetes</taxon>
        <taxon>Hymenochaetales</taxon>
        <taxon>Rickenellaceae</taxon>
        <taxon>Rickenella</taxon>
    </lineage>
</organism>
<feature type="region of interest" description="Disordered" evidence="1">
    <location>
        <begin position="180"/>
        <end position="199"/>
    </location>
</feature>
<dbReference type="AlphaFoldDB" id="A0A4Y7PX68"/>
<reference evidence="2 3" key="1">
    <citation type="submission" date="2018-06" db="EMBL/GenBank/DDBJ databases">
        <title>A transcriptomic atlas of mushroom development highlights an independent origin of complex multicellularity.</title>
        <authorList>
            <consortium name="DOE Joint Genome Institute"/>
            <person name="Krizsan K."/>
            <person name="Almasi E."/>
            <person name="Merenyi Z."/>
            <person name="Sahu N."/>
            <person name="Viragh M."/>
            <person name="Koszo T."/>
            <person name="Mondo S."/>
            <person name="Kiss B."/>
            <person name="Balint B."/>
            <person name="Kues U."/>
            <person name="Barry K."/>
            <person name="Hegedus J.C."/>
            <person name="Henrissat B."/>
            <person name="Johnson J."/>
            <person name="Lipzen A."/>
            <person name="Ohm R."/>
            <person name="Nagy I."/>
            <person name="Pangilinan J."/>
            <person name="Yan J."/>
            <person name="Xiong Y."/>
            <person name="Grigoriev I.V."/>
            <person name="Hibbett D.S."/>
            <person name="Nagy L.G."/>
        </authorList>
    </citation>
    <scope>NUCLEOTIDE SEQUENCE [LARGE SCALE GENOMIC DNA]</scope>
    <source>
        <strain evidence="2 3">SZMC22713</strain>
    </source>
</reference>
<accession>A0A4Y7PX68</accession>
<evidence type="ECO:0000313" key="2">
    <source>
        <dbReference type="EMBL" id="TDL20007.1"/>
    </source>
</evidence>
<keyword evidence="3" id="KW-1185">Reference proteome</keyword>
<dbReference type="EMBL" id="ML170191">
    <property type="protein sequence ID" value="TDL20007.1"/>
    <property type="molecule type" value="Genomic_DNA"/>
</dbReference>
<dbReference type="VEuPathDB" id="FungiDB:BD410DRAFT_805266"/>
<gene>
    <name evidence="2" type="ORF">BD410DRAFT_805266</name>
</gene>
<proteinExistence type="predicted"/>
<evidence type="ECO:0000256" key="1">
    <source>
        <dbReference type="SAM" id="MobiDB-lite"/>
    </source>
</evidence>
<dbReference type="Proteomes" id="UP000294933">
    <property type="component" value="Unassembled WGS sequence"/>
</dbReference>